<sequence length="451" mass="48998">MLVGLVGGICAGKTSVREYLQRIHGFVELKVGSVKSDPCSSSLTCMLHRTTDTIKVASPVTLLPNQPLCKTFANVAQLCDYATEHWQLCHIVEDIDCIPGWEVMLKRPFFLLVAVEAPLYVRWMRLVNVGSSSSSTTTSAAAVGSDASHRRNCSCISSCHCHTAAVTRDSCNDDPTVAASQSPSSADQSAISNPYIPLEHFVQCDDQRMFQPNAGNTLMATTRSASSSSSTATSLSLRQHGCKGSNGLPLYLTISKADVRIVNTVDTLPALYDLLEKVDLLNPSRLRPNWDTYFMELCHLASRRSNCMKRRVGCIIVNDHRVIATGYNGTPRGVRNCNEGGCKRCNENSGCGLLLDTCLCLHAEENALLEAGRDRICRSGTTILYCNTCPCLGCAKKIVQVGVKEVVYSDGYGMDDMTAALFHAGGITLRQHSILGRLYPPHMTAVKPAPK</sequence>
<evidence type="ECO:0000256" key="1">
    <source>
        <dbReference type="ARBA" id="ARBA00001947"/>
    </source>
</evidence>
<comment type="similarity">
    <text evidence="2">Belongs to the cytidine and deoxycytidylate deaminase family.</text>
</comment>
<organism evidence="10 11">
    <name type="scientific">Batrachochytrium salamandrivorans</name>
    <dbReference type="NCBI Taxonomy" id="1357716"/>
    <lineage>
        <taxon>Eukaryota</taxon>
        <taxon>Fungi</taxon>
        <taxon>Fungi incertae sedis</taxon>
        <taxon>Chytridiomycota</taxon>
        <taxon>Chytridiomycota incertae sedis</taxon>
        <taxon>Chytridiomycetes</taxon>
        <taxon>Rhizophydiales</taxon>
        <taxon>Rhizophydiales incertae sedis</taxon>
        <taxon>Batrachochytrium</taxon>
    </lineage>
</organism>
<keyword evidence="3" id="KW-0479">Metal-binding</keyword>
<dbReference type="InterPro" id="IPR016192">
    <property type="entry name" value="APOBEC/CMP_deaminase_Zn-bd"/>
</dbReference>
<evidence type="ECO:0000256" key="8">
    <source>
        <dbReference type="ARBA" id="ARBA00041763"/>
    </source>
</evidence>
<evidence type="ECO:0000256" key="4">
    <source>
        <dbReference type="ARBA" id="ARBA00022727"/>
    </source>
</evidence>
<dbReference type="InterPro" id="IPR015517">
    <property type="entry name" value="dCMP_deaminase-rel"/>
</dbReference>
<evidence type="ECO:0000259" key="9">
    <source>
        <dbReference type="PROSITE" id="PS51747"/>
    </source>
</evidence>
<dbReference type="PROSITE" id="PS51747">
    <property type="entry name" value="CYT_DCMP_DEAMINASES_2"/>
    <property type="match status" value="1"/>
</dbReference>
<evidence type="ECO:0000256" key="6">
    <source>
        <dbReference type="ARBA" id="ARBA00022833"/>
    </source>
</evidence>
<proteinExistence type="inferred from homology"/>
<dbReference type="InterPro" id="IPR016193">
    <property type="entry name" value="Cytidine_deaminase-like"/>
</dbReference>
<evidence type="ECO:0000256" key="5">
    <source>
        <dbReference type="ARBA" id="ARBA00022801"/>
    </source>
</evidence>
<dbReference type="PROSITE" id="PS00903">
    <property type="entry name" value="CYT_DCMP_DEAMINASES_1"/>
    <property type="match status" value="1"/>
</dbReference>
<dbReference type="EMBL" id="JAFCIX010000390">
    <property type="protein sequence ID" value="KAH6592143.1"/>
    <property type="molecule type" value="Genomic_DNA"/>
</dbReference>
<name>A0ABQ8F561_9FUNG</name>
<evidence type="ECO:0000313" key="10">
    <source>
        <dbReference type="EMBL" id="KAH6592143.1"/>
    </source>
</evidence>
<evidence type="ECO:0000256" key="7">
    <source>
        <dbReference type="ARBA" id="ARBA00038938"/>
    </source>
</evidence>
<accession>A0ABQ8F561</accession>
<evidence type="ECO:0000256" key="2">
    <source>
        <dbReference type="ARBA" id="ARBA00006576"/>
    </source>
</evidence>
<keyword evidence="6" id="KW-0862">Zinc</keyword>
<gene>
    <name evidence="10" type="ORF">BASA50_008289</name>
</gene>
<keyword evidence="4" id="KW-0545">Nucleotide biosynthesis</keyword>
<feature type="domain" description="CMP/dCMP-type deaminase" evidence="9">
    <location>
        <begin position="289"/>
        <end position="429"/>
    </location>
</feature>
<dbReference type="PANTHER" id="PTHR11086">
    <property type="entry name" value="DEOXYCYTIDYLATE DEAMINASE-RELATED"/>
    <property type="match status" value="1"/>
</dbReference>
<dbReference type="InterPro" id="IPR002125">
    <property type="entry name" value="CMP_dCMP_dom"/>
</dbReference>
<dbReference type="InterPro" id="IPR035105">
    <property type="entry name" value="Deoxycytidylate_deaminase_dom"/>
</dbReference>
<keyword evidence="5" id="KW-0378">Hydrolase</keyword>
<keyword evidence="11" id="KW-1185">Reference proteome</keyword>
<comment type="cofactor">
    <cofactor evidence="1">
        <name>Zn(2+)</name>
        <dbReference type="ChEBI" id="CHEBI:29105"/>
    </cofactor>
</comment>
<dbReference type="PANTHER" id="PTHR11086:SF18">
    <property type="entry name" value="DEOXYCYTIDYLATE DEAMINASE"/>
    <property type="match status" value="1"/>
</dbReference>
<reference evidence="10 11" key="1">
    <citation type="submission" date="2021-02" db="EMBL/GenBank/DDBJ databases">
        <title>Variation within the Batrachochytrium salamandrivorans European outbreak.</title>
        <authorList>
            <person name="Kelly M."/>
            <person name="Pasmans F."/>
            <person name="Shea T.P."/>
            <person name="Munoz J.F."/>
            <person name="Carranza S."/>
            <person name="Cuomo C.A."/>
            <person name="Martel A."/>
        </authorList>
    </citation>
    <scope>NUCLEOTIDE SEQUENCE [LARGE SCALE GENOMIC DNA]</scope>
    <source>
        <strain evidence="10 11">AMFP18/2</strain>
    </source>
</reference>
<dbReference type="SUPFAM" id="SSF53927">
    <property type="entry name" value="Cytidine deaminase-like"/>
    <property type="match status" value="1"/>
</dbReference>
<dbReference type="Pfam" id="PF00383">
    <property type="entry name" value="dCMP_cyt_deam_1"/>
    <property type="match status" value="1"/>
</dbReference>
<dbReference type="Gene3D" id="3.40.140.10">
    <property type="entry name" value="Cytidine Deaminase, domain 2"/>
    <property type="match status" value="1"/>
</dbReference>
<dbReference type="EC" id="3.5.4.12" evidence="7"/>
<dbReference type="Proteomes" id="UP001648503">
    <property type="component" value="Unassembled WGS sequence"/>
</dbReference>
<protein>
    <recommendedName>
        <fullName evidence="8">dCMP deaminase</fullName>
        <ecNumber evidence="7">3.5.4.12</ecNumber>
    </recommendedName>
    <alternativeName>
        <fullName evidence="8">dCMP deaminase</fullName>
    </alternativeName>
</protein>
<dbReference type="CDD" id="cd01286">
    <property type="entry name" value="deoxycytidylate_deaminase"/>
    <property type="match status" value="1"/>
</dbReference>
<evidence type="ECO:0000256" key="3">
    <source>
        <dbReference type="ARBA" id="ARBA00022723"/>
    </source>
</evidence>
<evidence type="ECO:0000313" key="11">
    <source>
        <dbReference type="Proteomes" id="UP001648503"/>
    </source>
</evidence>
<comment type="caution">
    <text evidence="10">The sequence shown here is derived from an EMBL/GenBank/DDBJ whole genome shotgun (WGS) entry which is preliminary data.</text>
</comment>